<dbReference type="SMART" id="SM00724">
    <property type="entry name" value="TLC"/>
    <property type="match status" value="1"/>
</dbReference>
<feature type="transmembrane region" description="Helical" evidence="6">
    <location>
        <begin position="12"/>
        <end position="31"/>
    </location>
</feature>
<dbReference type="GO" id="GO:0071709">
    <property type="term" value="P:membrane assembly"/>
    <property type="evidence" value="ECO:0007669"/>
    <property type="project" value="TreeGrafter"/>
</dbReference>
<feature type="domain" description="TLC" evidence="7">
    <location>
        <begin position="41"/>
        <end position="235"/>
    </location>
</feature>
<sequence>MDVFSSNFGYPTVVISSGLFYLNNYWILKALTPSSLQKNPKKQWKWRNTANSLIHSFITGCGACLCFWSAPDMRRDLISEWTPASYTLISISIGYFIYDLIDMAMNDPKSKTYELLLHHFMVILSFMTAMSQRKYIGYTLMALLVEVNSVFLHSRQLLLLNQWNKSSTVYRINNSFNLGTFVVFRILTLGWMTRWLVHHRMDMSSFDIYVAGSTLTIVMGMNIILLQRLLNSDYRQVPKTPTDEHMKVR</sequence>
<evidence type="ECO:0000256" key="6">
    <source>
        <dbReference type="SAM" id="Phobius"/>
    </source>
</evidence>
<name>A0A9P0HQX9_NEZVI</name>
<protein>
    <recommendedName>
        <fullName evidence="7">TLC domain-containing protein</fullName>
    </recommendedName>
</protein>
<reference evidence="8" key="1">
    <citation type="submission" date="2022-01" db="EMBL/GenBank/DDBJ databases">
        <authorList>
            <person name="King R."/>
        </authorList>
    </citation>
    <scope>NUCLEOTIDE SEQUENCE</scope>
</reference>
<dbReference type="GO" id="GO:0007009">
    <property type="term" value="P:plasma membrane organization"/>
    <property type="evidence" value="ECO:0007669"/>
    <property type="project" value="TreeGrafter"/>
</dbReference>
<dbReference type="AlphaFoldDB" id="A0A9P0HQX9"/>
<keyword evidence="4 5" id="KW-0472">Membrane</keyword>
<dbReference type="EMBL" id="OV725082">
    <property type="protein sequence ID" value="CAH1406664.1"/>
    <property type="molecule type" value="Genomic_DNA"/>
</dbReference>
<feature type="transmembrane region" description="Helical" evidence="6">
    <location>
        <begin position="52"/>
        <end position="71"/>
    </location>
</feature>
<feature type="transmembrane region" description="Helical" evidence="6">
    <location>
        <begin position="208"/>
        <end position="226"/>
    </location>
</feature>
<feature type="transmembrane region" description="Helical" evidence="6">
    <location>
        <begin position="83"/>
        <end position="101"/>
    </location>
</feature>
<keyword evidence="3 6" id="KW-1133">Transmembrane helix</keyword>
<evidence type="ECO:0000313" key="8">
    <source>
        <dbReference type="EMBL" id="CAH1406664.1"/>
    </source>
</evidence>
<dbReference type="InterPro" id="IPR050846">
    <property type="entry name" value="TLCD"/>
</dbReference>
<dbReference type="Proteomes" id="UP001152798">
    <property type="component" value="Chromosome 6"/>
</dbReference>
<feature type="transmembrane region" description="Helical" evidence="6">
    <location>
        <begin position="135"/>
        <end position="154"/>
    </location>
</feature>
<gene>
    <name evidence="8" type="ORF">NEZAVI_LOCUS14552</name>
</gene>
<feature type="transmembrane region" description="Helical" evidence="6">
    <location>
        <begin position="175"/>
        <end position="196"/>
    </location>
</feature>
<evidence type="ECO:0000256" key="5">
    <source>
        <dbReference type="PROSITE-ProRule" id="PRU00205"/>
    </source>
</evidence>
<organism evidence="8 9">
    <name type="scientific">Nezara viridula</name>
    <name type="common">Southern green stink bug</name>
    <name type="synonym">Cimex viridulus</name>
    <dbReference type="NCBI Taxonomy" id="85310"/>
    <lineage>
        <taxon>Eukaryota</taxon>
        <taxon>Metazoa</taxon>
        <taxon>Ecdysozoa</taxon>
        <taxon>Arthropoda</taxon>
        <taxon>Hexapoda</taxon>
        <taxon>Insecta</taxon>
        <taxon>Pterygota</taxon>
        <taxon>Neoptera</taxon>
        <taxon>Paraneoptera</taxon>
        <taxon>Hemiptera</taxon>
        <taxon>Heteroptera</taxon>
        <taxon>Panheteroptera</taxon>
        <taxon>Pentatomomorpha</taxon>
        <taxon>Pentatomoidea</taxon>
        <taxon>Pentatomidae</taxon>
        <taxon>Pentatominae</taxon>
        <taxon>Nezara</taxon>
    </lineage>
</organism>
<dbReference type="GO" id="GO:0097035">
    <property type="term" value="P:regulation of membrane lipid distribution"/>
    <property type="evidence" value="ECO:0007669"/>
    <property type="project" value="TreeGrafter"/>
</dbReference>
<comment type="subcellular location">
    <subcellularLocation>
        <location evidence="1">Membrane</location>
        <topology evidence="1">Multi-pass membrane protein</topology>
    </subcellularLocation>
</comment>
<accession>A0A9P0HQX9</accession>
<dbReference type="PANTHER" id="PTHR13439:SF4">
    <property type="entry name" value="TLC DOMAIN-CONTAINING PROTEIN"/>
    <property type="match status" value="1"/>
</dbReference>
<dbReference type="InterPro" id="IPR006634">
    <property type="entry name" value="TLC-dom"/>
</dbReference>
<evidence type="ECO:0000313" key="9">
    <source>
        <dbReference type="Proteomes" id="UP001152798"/>
    </source>
</evidence>
<feature type="transmembrane region" description="Helical" evidence="6">
    <location>
        <begin position="113"/>
        <end position="129"/>
    </location>
</feature>
<dbReference type="GO" id="GO:0005886">
    <property type="term" value="C:plasma membrane"/>
    <property type="evidence" value="ECO:0007669"/>
    <property type="project" value="TreeGrafter"/>
</dbReference>
<dbReference type="OrthoDB" id="10266980at2759"/>
<dbReference type="PANTHER" id="PTHR13439">
    <property type="entry name" value="CT120 PROTEIN"/>
    <property type="match status" value="1"/>
</dbReference>
<evidence type="ECO:0000256" key="4">
    <source>
        <dbReference type="ARBA" id="ARBA00023136"/>
    </source>
</evidence>
<evidence type="ECO:0000256" key="3">
    <source>
        <dbReference type="ARBA" id="ARBA00022989"/>
    </source>
</evidence>
<proteinExistence type="predicted"/>
<evidence type="ECO:0000256" key="2">
    <source>
        <dbReference type="ARBA" id="ARBA00022692"/>
    </source>
</evidence>
<keyword evidence="9" id="KW-1185">Reference proteome</keyword>
<evidence type="ECO:0000259" key="7">
    <source>
        <dbReference type="PROSITE" id="PS50922"/>
    </source>
</evidence>
<dbReference type="GO" id="GO:0055091">
    <property type="term" value="P:phospholipid homeostasis"/>
    <property type="evidence" value="ECO:0007669"/>
    <property type="project" value="TreeGrafter"/>
</dbReference>
<evidence type="ECO:0000256" key="1">
    <source>
        <dbReference type="ARBA" id="ARBA00004141"/>
    </source>
</evidence>
<dbReference type="PROSITE" id="PS50922">
    <property type="entry name" value="TLC"/>
    <property type="match status" value="1"/>
</dbReference>
<dbReference type="Pfam" id="PF03798">
    <property type="entry name" value="TRAM_LAG1_CLN8"/>
    <property type="match status" value="1"/>
</dbReference>
<keyword evidence="2 5" id="KW-0812">Transmembrane</keyword>